<evidence type="ECO:0000313" key="5">
    <source>
        <dbReference type="Proteomes" id="UP000799757"/>
    </source>
</evidence>
<dbReference type="Pfam" id="PF00172">
    <property type="entry name" value="Zn_clus"/>
    <property type="match status" value="1"/>
</dbReference>
<keyword evidence="1" id="KW-0539">Nucleus</keyword>
<dbReference type="InterPro" id="IPR036864">
    <property type="entry name" value="Zn2-C6_fun-type_DNA-bd_sf"/>
</dbReference>
<dbReference type="PANTHER" id="PTHR38791:SF12">
    <property type="entry name" value="TRANSCRIPTION FACTOR DOMAIN-CONTAINING PROTEIN-RELATED"/>
    <property type="match status" value="1"/>
</dbReference>
<feature type="region of interest" description="Disordered" evidence="2">
    <location>
        <begin position="59"/>
        <end position="93"/>
    </location>
</feature>
<evidence type="ECO:0000259" key="3">
    <source>
        <dbReference type="PROSITE" id="PS50048"/>
    </source>
</evidence>
<gene>
    <name evidence="4" type="ORF">K505DRAFT_377665</name>
</gene>
<dbReference type="PROSITE" id="PS50048">
    <property type="entry name" value="ZN2_CY6_FUNGAL_2"/>
    <property type="match status" value="1"/>
</dbReference>
<reference evidence="4" key="1">
    <citation type="journal article" date="2020" name="Stud. Mycol.">
        <title>101 Dothideomycetes genomes: a test case for predicting lifestyles and emergence of pathogens.</title>
        <authorList>
            <person name="Haridas S."/>
            <person name="Albert R."/>
            <person name="Binder M."/>
            <person name="Bloem J."/>
            <person name="Labutti K."/>
            <person name="Salamov A."/>
            <person name="Andreopoulos B."/>
            <person name="Baker S."/>
            <person name="Barry K."/>
            <person name="Bills G."/>
            <person name="Bluhm B."/>
            <person name="Cannon C."/>
            <person name="Castanera R."/>
            <person name="Culley D."/>
            <person name="Daum C."/>
            <person name="Ezra D."/>
            <person name="Gonzalez J."/>
            <person name="Henrissat B."/>
            <person name="Kuo A."/>
            <person name="Liang C."/>
            <person name="Lipzen A."/>
            <person name="Lutzoni F."/>
            <person name="Magnuson J."/>
            <person name="Mondo S."/>
            <person name="Nolan M."/>
            <person name="Ohm R."/>
            <person name="Pangilinan J."/>
            <person name="Park H.-J."/>
            <person name="Ramirez L."/>
            <person name="Alfaro M."/>
            <person name="Sun H."/>
            <person name="Tritt A."/>
            <person name="Yoshinaga Y."/>
            <person name="Zwiers L.-H."/>
            <person name="Turgeon B."/>
            <person name="Goodwin S."/>
            <person name="Spatafora J."/>
            <person name="Crous P."/>
            <person name="Grigoriev I."/>
        </authorList>
    </citation>
    <scope>NUCLEOTIDE SEQUENCE</scope>
    <source>
        <strain evidence="4">CBS 109.77</strain>
    </source>
</reference>
<evidence type="ECO:0000256" key="2">
    <source>
        <dbReference type="SAM" id="MobiDB-lite"/>
    </source>
</evidence>
<dbReference type="CDD" id="cd00067">
    <property type="entry name" value="GAL4"/>
    <property type="match status" value="1"/>
</dbReference>
<dbReference type="PANTHER" id="PTHR38791">
    <property type="entry name" value="ZN(II)2CYS6 TRANSCRIPTION FACTOR (EUROFUNG)-RELATED-RELATED"/>
    <property type="match status" value="1"/>
</dbReference>
<dbReference type="SMART" id="SM00066">
    <property type="entry name" value="GAL4"/>
    <property type="match status" value="1"/>
</dbReference>
<keyword evidence="5" id="KW-1185">Reference proteome</keyword>
<dbReference type="Gene3D" id="4.10.240.10">
    <property type="entry name" value="Zn(2)-C6 fungal-type DNA-binding domain"/>
    <property type="match status" value="1"/>
</dbReference>
<dbReference type="PROSITE" id="PS00463">
    <property type="entry name" value="ZN2_CY6_FUNGAL_1"/>
    <property type="match status" value="1"/>
</dbReference>
<dbReference type="SUPFAM" id="SSF57701">
    <property type="entry name" value="Zn2/Cys6 DNA-binding domain"/>
    <property type="match status" value="1"/>
</dbReference>
<evidence type="ECO:0000256" key="1">
    <source>
        <dbReference type="ARBA" id="ARBA00023242"/>
    </source>
</evidence>
<accession>A0A6A6X227</accession>
<dbReference type="GO" id="GO:0008270">
    <property type="term" value="F:zinc ion binding"/>
    <property type="evidence" value="ECO:0007669"/>
    <property type="project" value="InterPro"/>
</dbReference>
<dbReference type="EMBL" id="MU002084">
    <property type="protein sequence ID" value="KAF2790261.1"/>
    <property type="molecule type" value="Genomic_DNA"/>
</dbReference>
<feature type="domain" description="Zn(2)-C6 fungal-type" evidence="3">
    <location>
        <begin position="10"/>
        <end position="40"/>
    </location>
</feature>
<proteinExistence type="predicted"/>
<dbReference type="Proteomes" id="UP000799757">
    <property type="component" value="Unassembled WGS sequence"/>
</dbReference>
<dbReference type="OrthoDB" id="2991872at2759"/>
<dbReference type="GO" id="GO:0000981">
    <property type="term" value="F:DNA-binding transcription factor activity, RNA polymerase II-specific"/>
    <property type="evidence" value="ECO:0007669"/>
    <property type="project" value="InterPro"/>
</dbReference>
<feature type="non-terminal residue" evidence="4">
    <location>
        <position position="513"/>
    </location>
</feature>
<protein>
    <recommendedName>
        <fullName evidence="3">Zn(2)-C6 fungal-type domain-containing protein</fullName>
    </recommendedName>
</protein>
<evidence type="ECO:0000313" key="4">
    <source>
        <dbReference type="EMBL" id="KAF2790261.1"/>
    </source>
</evidence>
<feature type="compositionally biased region" description="Low complexity" evidence="2">
    <location>
        <begin position="73"/>
        <end position="93"/>
    </location>
</feature>
<sequence length="513" mass="57343">MSYRGRPSKGCESCRARKVKCDEGKPSCARCSRANYECKYRDQADLLFRNQTAFAAQKAEDSWRKRAKSHQRSPSAGSGGYQSSAQSESSPEASSSILTLNNMSLGQRQIQPDLQRLAYERFIYDFVVFDDPDRNPNEPSSSIWDFVPSLYQTSAEGSALATIVHAVSYANFSSRCNAPHVQALAEECLAKGFRLLQKTLADKSQASSDHALCAVYLLGVWENLCTAAHDGNFLAHKDGANALLQLRTVEEFFSNPISARLYEVSFAQMVIGNLQHAKPPNLPVRNLPVVKKLLPALHSASGIYVIQLIHEEAILHARWHDTKKGDPPSTRQDLQELLQHALDLDAEFQTWESTIPVAWRYQVERNTPATRTTYAPRWRDLLLSSRGAPEEIHSHTTLKRCWIWMFFRTSRMFLLRDLIEMLNWMFRLPETTGSNPASTPASMPSLDNLALSIHHAFATSHLVTTLANASAAIPSIFTVPIPGKPHGDDSNDDNDDDVVGMRGYTAFWSLGVM</sequence>
<dbReference type="InterPro" id="IPR001138">
    <property type="entry name" value="Zn2Cys6_DnaBD"/>
</dbReference>
<name>A0A6A6X227_9PLEO</name>
<dbReference type="InterPro" id="IPR053175">
    <property type="entry name" value="DHMBA_Reg_Transcription_Factor"/>
</dbReference>
<organism evidence="4 5">
    <name type="scientific">Melanomma pulvis-pyrius CBS 109.77</name>
    <dbReference type="NCBI Taxonomy" id="1314802"/>
    <lineage>
        <taxon>Eukaryota</taxon>
        <taxon>Fungi</taxon>
        <taxon>Dikarya</taxon>
        <taxon>Ascomycota</taxon>
        <taxon>Pezizomycotina</taxon>
        <taxon>Dothideomycetes</taxon>
        <taxon>Pleosporomycetidae</taxon>
        <taxon>Pleosporales</taxon>
        <taxon>Melanommataceae</taxon>
        <taxon>Melanomma</taxon>
    </lineage>
</organism>
<dbReference type="AlphaFoldDB" id="A0A6A6X227"/>